<feature type="region of interest" description="Disordered" evidence="1">
    <location>
        <begin position="63"/>
        <end position="84"/>
    </location>
</feature>
<sequence>MLNNPEPKWKEALVSINVMFGAFVCPTMHHFHDSTSGILRDPGGREHDEHNAREPRALIHPYSSLAAPSSSGDGHALSFQLLGS</sequence>
<dbReference type="AlphaFoldDB" id="A0A1I7YCQ1"/>
<evidence type="ECO:0000313" key="3">
    <source>
        <dbReference type="WBParaSite" id="L893_g14960.t1"/>
    </source>
</evidence>
<name>A0A1I7YCQ1_9BILA</name>
<accession>A0A1I7YCQ1</accession>
<protein>
    <submittedName>
        <fullName evidence="3">Uncharacterized protein</fullName>
    </submittedName>
</protein>
<organism evidence="2 3">
    <name type="scientific">Steinernema glaseri</name>
    <dbReference type="NCBI Taxonomy" id="37863"/>
    <lineage>
        <taxon>Eukaryota</taxon>
        <taxon>Metazoa</taxon>
        <taxon>Ecdysozoa</taxon>
        <taxon>Nematoda</taxon>
        <taxon>Chromadorea</taxon>
        <taxon>Rhabditida</taxon>
        <taxon>Tylenchina</taxon>
        <taxon>Panagrolaimomorpha</taxon>
        <taxon>Strongyloidoidea</taxon>
        <taxon>Steinernematidae</taxon>
        <taxon>Steinernema</taxon>
    </lineage>
</organism>
<keyword evidence="2" id="KW-1185">Reference proteome</keyword>
<evidence type="ECO:0000256" key="1">
    <source>
        <dbReference type="SAM" id="MobiDB-lite"/>
    </source>
</evidence>
<evidence type="ECO:0000313" key="2">
    <source>
        <dbReference type="Proteomes" id="UP000095287"/>
    </source>
</evidence>
<dbReference type="WBParaSite" id="L893_g14960.t1">
    <property type="protein sequence ID" value="L893_g14960.t1"/>
    <property type="gene ID" value="L893_g14960"/>
</dbReference>
<proteinExistence type="predicted"/>
<dbReference type="Proteomes" id="UP000095287">
    <property type="component" value="Unplaced"/>
</dbReference>
<reference evidence="3" key="1">
    <citation type="submission" date="2016-11" db="UniProtKB">
        <authorList>
            <consortium name="WormBaseParasite"/>
        </authorList>
    </citation>
    <scope>IDENTIFICATION</scope>
</reference>